<keyword evidence="5 7" id="KW-0472">Membrane</keyword>
<feature type="transmembrane region" description="Helical" evidence="7">
    <location>
        <begin position="362"/>
        <end position="383"/>
    </location>
</feature>
<dbReference type="EMBL" id="LR215037">
    <property type="protein sequence ID" value="VEU75709.1"/>
    <property type="molecule type" value="Genomic_DNA"/>
</dbReference>
<feature type="transmembrane region" description="Helical" evidence="7">
    <location>
        <begin position="277"/>
        <end position="297"/>
    </location>
</feature>
<dbReference type="Pfam" id="PF02653">
    <property type="entry name" value="BPD_transp_2"/>
    <property type="match status" value="1"/>
</dbReference>
<dbReference type="PANTHER" id="PTHR47089:SF1">
    <property type="entry name" value="GUANOSINE ABC TRANSPORTER PERMEASE PROTEIN NUPP"/>
    <property type="match status" value="1"/>
</dbReference>
<name>A0A449B562_9BACT</name>
<feature type="coiled-coil region" evidence="6">
    <location>
        <begin position="431"/>
        <end position="491"/>
    </location>
</feature>
<evidence type="ECO:0000256" key="3">
    <source>
        <dbReference type="ARBA" id="ARBA00022692"/>
    </source>
</evidence>
<dbReference type="GO" id="GO:0005886">
    <property type="term" value="C:plasma membrane"/>
    <property type="evidence" value="ECO:0007669"/>
    <property type="project" value="UniProtKB-SubCell"/>
</dbReference>
<keyword evidence="2" id="KW-1003">Cell membrane</keyword>
<dbReference type="InterPro" id="IPR001851">
    <property type="entry name" value="ABC_transp_permease"/>
</dbReference>
<keyword evidence="9" id="KW-1185">Reference proteome</keyword>
<evidence type="ECO:0000256" key="1">
    <source>
        <dbReference type="ARBA" id="ARBA00004651"/>
    </source>
</evidence>
<proteinExistence type="predicted"/>
<organism evidence="8 9">
    <name type="scientific">Mycoplasmopsis maculosa</name>
    <dbReference type="NCBI Taxonomy" id="114885"/>
    <lineage>
        <taxon>Bacteria</taxon>
        <taxon>Bacillati</taxon>
        <taxon>Mycoplasmatota</taxon>
        <taxon>Mycoplasmoidales</taxon>
        <taxon>Metamycoplasmataceae</taxon>
        <taxon>Mycoplasmopsis</taxon>
    </lineage>
</organism>
<feature type="transmembrane region" description="Helical" evidence="7">
    <location>
        <begin position="42"/>
        <end position="60"/>
    </location>
</feature>
<protein>
    <submittedName>
        <fullName evidence="8">ABC-type uncharacterized transport system, permease component</fullName>
    </submittedName>
</protein>
<feature type="transmembrane region" description="Helical" evidence="7">
    <location>
        <begin position="226"/>
        <end position="246"/>
    </location>
</feature>
<keyword evidence="3 7" id="KW-0812">Transmembrane</keyword>
<feature type="transmembrane region" description="Helical" evidence="7">
    <location>
        <begin position="174"/>
        <end position="192"/>
    </location>
</feature>
<gene>
    <name evidence="8" type="ORF">NCTC10168_00642</name>
</gene>
<feature type="transmembrane region" description="Helical" evidence="7">
    <location>
        <begin position="80"/>
        <end position="100"/>
    </location>
</feature>
<sequence length="805" mass="91574">MSAKTIAVEEKQQVKRKPLASFLSFLTLNNVKSGARSTLNSIWAVVFGLIVGIIFTFIAFNENGFEFIINIFRGGFDNLSELAILFVVFGIASIGVGLSFKSGLFNIGIPGQMMLAGTVAFMLIGYFGNLRDKGTSVLTNDALAFLILFASGLVGFAFALIPGFLKAYFKIHEVVSTIILNWIAVYLCLWVWRPNSPIQVNMLLPKGDPLVSGFFLIEGSLFNSSTAWIIGLVLLVIISASVFVVLKYTSLGYKVKMNGINVNASSYAGVNQKLTTILTMGFGGLLAGFAAFFYFVFKQGRYSIPSSNEPLVVGFDTIAIALLGNNSPIGIVFSSFFYGILKNSDSFIRTIYSSSPNISRGGLDVLVGVIIYFAALSNVFASFRPIHYFTKLIGTLKQKWYKEYYFKTYLPRKKQIKEETRIALLHAKALYKKNSLEYKRILSEIKQIEREALQKIQIQTHKNFGTNLEKINKLNQTKEQLVQNISILKQRILWLQDQLYALGYQQALSNKLQRDYEIKLVKYSYISEGQKIDKTEVESNIKEIEENFNKWINIYANSEKTNAKSILEIKGLIKQYKKDIQSLTYILDNINGKLSSKNVETIFSDLSKQKLSLKEELEKLGYYQISDIKNLSKSKLKILHTEKTKNRNLAWERFKFAYTNIIFLSKTTNSVYSHQELINACETDLLIYKNAFEQGKITQEEYDAKINSIEDILSKYRNVKLVEINFLKQEKSDLLKFVKKAKSEDTSAQLERISQIDSQISELENEWNTTSNNLMKELWNETNLENYDNYMAIFKRRNAILKGEN</sequence>
<dbReference type="AlphaFoldDB" id="A0A449B562"/>
<evidence type="ECO:0000313" key="9">
    <source>
        <dbReference type="Proteomes" id="UP000290243"/>
    </source>
</evidence>
<dbReference type="KEGG" id="mmau:NCTC10168_00642"/>
<evidence type="ECO:0000256" key="6">
    <source>
        <dbReference type="SAM" id="Coils"/>
    </source>
</evidence>
<dbReference type="RefSeq" id="WP_129647040.1">
    <property type="nucleotide sequence ID" value="NZ_LR215037.1"/>
</dbReference>
<evidence type="ECO:0000313" key="8">
    <source>
        <dbReference type="EMBL" id="VEU75709.1"/>
    </source>
</evidence>
<dbReference type="Proteomes" id="UP000290243">
    <property type="component" value="Chromosome"/>
</dbReference>
<accession>A0A449B562</accession>
<comment type="subcellular location">
    <subcellularLocation>
        <location evidence="1">Cell membrane</location>
        <topology evidence="1">Multi-pass membrane protein</topology>
    </subcellularLocation>
</comment>
<keyword evidence="4 7" id="KW-1133">Transmembrane helix</keyword>
<feature type="transmembrane region" description="Helical" evidence="7">
    <location>
        <begin position="112"/>
        <end position="130"/>
    </location>
</feature>
<evidence type="ECO:0000256" key="4">
    <source>
        <dbReference type="ARBA" id="ARBA00022989"/>
    </source>
</evidence>
<dbReference type="CDD" id="cd06580">
    <property type="entry name" value="TM_PBP1_transp_TpRbsC_like"/>
    <property type="match status" value="1"/>
</dbReference>
<dbReference type="GO" id="GO:0022857">
    <property type="term" value="F:transmembrane transporter activity"/>
    <property type="evidence" value="ECO:0007669"/>
    <property type="project" value="InterPro"/>
</dbReference>
<evidence type="ECO:0000256" key="2">
    <source>
        <dbReference type="ARBA" id="ARBA00022475"/>
    </source>
</evidence>
<feature type="transmembrane region" description="Helical" evidence="7">
    <location>
        <begin position="317"/>
        <end position="341"/>
    </location>
</feature>
<evidence type="ECO:0000256" key="5">
    <source>
        <dbReference type="ARBA" id="ARBA00023136"/>
    </source>
</evidence>
<feature type="transmembrane region" description="Helical" evidence="7">
    <location>
        <begin position="142"/>
        <end position="162"/>
    </location>
</feature>
<evidence type="ECO:0000256" key="7">
    <source>
        <dbReference type="SAM" id="Phobius"/>
    </source>
</evidence>
<dbReference type="PANTHER" id="PTHR47089">
    <property type="entry name" value="ABC TRANSPORTER, PERMEASE PROTEIN"/>
    <property type="match status" value="1"/>
</dbReference>
<reference evidence="8 9" key="1">
    <citation type="submission" date="2019-01" db="EMBL/GenBank/DDBJ databases">
        <authorList>
            <consortium name="Pathogen Informatics"/>
        </authorList>
    </citation>
    <scope>NUCLEOTIDE SEQUENCE [LARGE SCALE GENOMIC DNA]</scope>
    <source>
        <strain evidence="8 9">NCTC10168</strain>
    </source>
</reference>
<dbReference type="OrthoDB" id="45037at2"/>
<keyword evidence="6" id="KW-0175">Coiled coil</keyword>